<accession>A0A0F9QM38</accession>
<feature type="non-terminal residue" evidence="1">
    <location>
        <position position="120"/>
    </location>
</feature>
<reference evidence="1" key="1">
    <citation type="journal article" date="2015" name="Nature">
        <title>Complex archaea that bridge the gap between prokaryotes and eukaryotes.</title>
        <authorList>
            <person name="Spang A."/>
            <person name="Saw J.H."/>
            <person name="Jorgensen S.L."/>
            <person name="Zaremba-Niedzwiedzka K."/>
            <person name="Martijn J."/>
            <person name="Lind A.E."/>
            <person name="van Eijk R."/>
            <person name="Schleper C."/>
            <person name="Guy L."/>
            <person name="Ettema T.J."/>
        </authorList>
    </citation>
    <scope>NUCLEOTIDE SEQUENCE</scope>
</reference>
<organism evidence="1">
    <name type="scientific">marine sediment metagenome</name>
    <dbReference type="NCBI Taxonomy" id="412755"/>
    <lineage>
        <taxon>unclassified sequences</taxon>
        <taxon>metagenomes</taxon>
        <taxon>ecological metagenomes</taxon>
    </lineage>
</organism>
<name>A0A0F9QM38_9ZZZZ</name>
<comment type="caution">
    <text evidence="1">The sequence shown here is derived from an EMBL/GenBank/DDBJ whole genome shotgun (WGS) entry which is preliminary data.</text>
</comment>
<sequence length="120" mass="13722">MNTNYISVYQRISVEAQKVSEAQNLWHKAVEHGTNMCEKRGESPYSKDDKPSKRLAIFAVKEFLYTLNIRLAVGSSQTASPLGELYRSILSWIESSRRADRIRMAKVRAKIAKTSKSSRR</sequence>
<evidence type="ECO:0000313" key="1">
    <source>
        <dbReference type="EMBL" id="KKN06423.1"/>
    </source>
</evidence>
<dbReference type="AlphaFoldDB" id="A0A0F9QM38"/>
<dbReference type="EMBL" id="LAZR01004693">
    <property type="protein sequence ID" value="KKN06423.1"/>
    <property type="molecule type" value="Genomic_DNA"/>
</dbReference>
<protein>
    <submittedName>
        <fullName evidence="1">Uncharacterized protein</fullName>
    </submittedName>
</protein>
<proteinExistence type="predicted"/>
<gene>
    <name evidence="1" type="ORF">LCGC14_1077360</name>
</gene>